<feature type="region of interest" description="Disordered" evidence="5">
    <location>
        <begin position="1"/>
        <end position="22"/>
    </location>
</feature>
<evidence type="ECO:0000313" key="7">
    <source>
        <dbReference type="EMBL" id="CAE0623948.1"/>
    </source>
</evidence>
<dbReference type="PANTHER" id="PTHR12606">
    <property type="entry name" value="SENTRIN/SUMO-SPECIFIC PROTEASE"/>
    <property type="match status" value="1"/>
</dbReference>
<dbReference type="GO" id="GO:0016929">
    <property type="term" value="F:deSUMOylase activity"/>
    <property type="evidence" value="ECO:0007669"/>
    <property type="project" value="TreeGrafter"/>
</dbReference>
<evidence type="ECO:0000259" key="6">
    <source>
        <dbReference type="PROSITE" id="PS50600"/>
    </source>
</evidence>
<dbReference type="PANTHER" id="PTHR12606:SF141">
    <property type="entry name" value="GH15225P-RELATED"/>
    <property type="match status" value="1"/>
</dbReference>
<dbReference type="GO" id="GO:0006508">
    <property type="term" value="P:proteolysis"/>
    <property type="evidence" value="ECO:0007669"/>
    <property type="project" value="UniProtKB-KW"/>
</dbReference>
<keyword evidence="2" id="KW-0645">Protease</keyword>
<dbReference type="Pfam" id="PF02902">
    <property type="entry name" value="Peptidase_C48"/>
    <property type="match status" value="1"/>
</dbReference>
<dbReference type="EMBL" id="HBIU01006813">
    <property type="protein sequence ID" value="CAE0623948.1"/>
    <property type="molecule type" value="Transcribed_RNA"/>
</dbReference>
<proteinExistence type="inferred from homology"/>
<evidence type="ECO:0000256" key="1">
    <source>
        <dbReference type="ARBA" id="ARBA00005234"/>
    </source>
</evidence>
<dbReference type="GO" id="GO:0005634">
    <property type="term" value="C:nucleus"/>
    <property type="evidence" value="ECO:0007669"/>
    <property type="project" value="TreeGrafter"/>
</dbReference>
<evidence type="ECO:0000256" key="2">
    <source>
        <dbReference type="ARBA" id="ARBA00022670"/>
    </source>
</evidence>
<feature type="domain" description="Ubiquitin-like protease family profile" evidence="6">
    <location>
        <begin position="52"/>
        <end position="228"/>
    </location>
</feature>
<dbReference type="AlphaFoldDB" id="A0A6V3BZB1"/>
<feature type="compositionally biased region" description="Acidic residues" evidence="5">
    <location>
        <begin position="273"/>
        <end position="282"/>
    </location>
</feature>
<dbReference type="Gene3D" id="3.40.395.10">
    <property type="entry name" value="Adenoviral Proteinase, Chain A"/>
    <property type="match status" value="1"/>
</dbReference>
<dbReference type="SUPFAM" id="SSF54001">
    <property type="entry name" value="Cysteine proteinases"/>
    <property type="match status" value="1"/>
</dbReference>
<dbReference type="InterPro" id="IPR038765">
    <property type="entry name" value="Papain-like_cys_pep_sf"/>
</dbReference>
<keyword evidence="3" id="KW-0378">Hydrolase</keyword>
<evidence type="ECO:0000256" key="5">
    <source>
        <dbReference type="SAM" id="MobiDB-lite"/>
    </source>
</evidence>
<name>A0A6V3BZB1_HETAK</name>
<dbReference type="GO" id="GO:0016926">
    <property type="term" value="P:protein desumoylation"/>
    <property type="evidence" value="ECO:0007669"/>
    <property type="project" value="TreeGrafter"/>
</dbReference>
<keyword evidence="4" id="KW-0788">Thiol protease</keyword>
<sequence length="282" mass="32175">MSRCTTVSPSGTAGPTQDNLRLRPLTDQDSEKVQLALQGNPDDVLFVSLFSIQLVRSKFQSLRPRQWLVDKPINIIMEILQERANAGDRSQFIPSSFFYERLSGGGNGYNYSNIEGQWRPLQPLRKGAGWPVDYKIFMPINVGNWHWVLGEIDFPSRKINVYDHSKIKQVNGLEFVRVLCKWIKDEANSKGHVFDINEWTTTINPENTPEQTNGFDCGVFVCTTAEWLSEGSDLTFSQEDMPHLRKRMALTILRRGEEEHARSGQSQQPNEEVGGEEEIIMN</sequence>
<evidence type="ECO:0000256" key="3">
    <source>
        <dbReference type="ARBA" id="ARBA00022801"/>
    </source>
</evidence>
<comment type="similarity">
    <text evidence="1">Belongs to the peptidase C48 family.</text>
</comment>
<protein>
    <recommendedName>
        <fullName evidence="6">Ubiquitin-like protease family profile domain-containing protein</fullName>
    </recommendedName>
</protein>
<feature type="region of interest" description="Disordered" evidence="5">
    <location>
        <begin position="256"/>
        <end position="282"/>
    </location>
</feature>
<gene>
    <name evidence="7" type="ORF">HAKA00212_LOCUS2614</name>
</gene>
<accession>A0A6V3BZB1</accession>
<reference evidence="7" key="1">
    <citation type="submission" date="2021-01" db="EMBL/GenBank/DDBJ databases">
        <authorList>
            <person name="Corre E."/>
            <person name="Pelletier E."/>
            <person name="Niang G."/>
            <person name="Scheremetjew M."/>
            <person name="Finn R."/>
            <person name="Kale V."/>
            <person name="Holt S."/>
            <person name="Cochrane G."/>
            <person name="Meng A."/>
            <person name="Brown T."/>
            <person name="Cohen L."/>
        </authorList>
    </citation>
    <scope>NUCLEOTIDE SEQUENCE</scope>
    <source>
        <strain evidence="7">CCMP3107</strain>
    </source>
</reference>
<dbReference type="PROSITE" id="PS50600">
    <property type="entry name" value="ULP_PROTEASE"/>
    <property type="match status" value="1"/>
</dbReference>
<organism evidence="7">
    <name type="scientific">Heterosigma akashiwo</name>
    <name type="common">Chromophytic alga</name>
    <name type="synonym">Heterosigma carterae</name>
    <dbReference type="NCBI Taxonomy" id="2829"/>
    <lineage>
        <taxon>Eukaryota</taxon>
        <taxon>Sar</taxon>
        <taxon>Stramenopiles</taxon>
        <taxon>Ochrophyta</taxon>
        <taxon>Raphidophyceae</taxon>
        <taxon>Chattonellales</taxon>
        <taxon>Chattonellaceae</taxon>
        <taxon>Heterosigma</taxon>
    </lineage>
</organism>
<dbReference type="InterPro" id="IPR003653">
    <property type="entry name" value="Peptidase_C48_C"/>
</dbReference>
<evidence type="ECO:0000256" key="4">
    <source>
        <dbReference type="ARBA" id="ARBA00022807"/>
    </source>
</evidence>
<feature type="compositionally biased region" description="Polar residues" evidence="5">
    <location>
        <begin position="1"/>
        <end position="19"/>
    </location>
</feature>